<feature type="transmembrane region" description="Helical" evidence="1">
    <location>
        <begin position="21"/>
        <end position="43"/>
    </location>
</feature>
<reference evidence="3" key="1">
    <citation type="submission" date="2019-10" db="EMBL/GenBank/DDBJ databases">
        <authorList>
            <consortium name="DOE Joint Genome Institute"/>
            <person name="Kuo A."/>
            <person name="Miyauchi S."/>
            <person name="Kiss E."/>
            <person name="Drula E."/>
            <person name="Kohler A."/>
            <person name="Sanchez-Garcia M."/>
            <person name="Andreopoulos B."/>
            <person name="Barry K.W."/>
            <person name="Bonito G."/>
            <person name="Buee M."/>
            <person name="Carver A."/>
            <person name="Chen C."/>
            <person name="Cichocki N."/>
            <person name="Clum A."/>
            <person name="Culley D."/>
            <person name="Crous P.W."/>
            <person name="Fauchery L."/>
            <person name="Girlanda M."/>
            <person name="Hayes R."/>
            <person name="Keri Z."/>
            <person name="LaButti K."/>
            <person name="Lipzen A."/>
            <person name="Lombard V."/>
            <person name="Magnuson J."/>
            <person name="Maillard F."/>
            <person name="Morin E."/>
            <person name="Murat C."/>
            <person name="Nolan M."/>
            <person name="Ohm R."/>
            <person name="Pangilinan J."/>
            <person name="Pereira M."/>
            <person name="Perotto S."/>
            <person name="Peter M."/>
            <person name="Riley R."/>
            <person name="Sitrit Y."/>
            <person name="Stielow B."/>
            <person name="Szollosi G."/>
            <person name="Zifcakova L."/>
            <person name="Stursova M."/>
            <person name="Spatafora J.W."/>
            <person name="Tedersoo L."/>
            <person name="Vaario L.-M."/>
            <person name="Yamada A."/>
            <person name="Yan M."/>
            <person name="Wang P."/>
            <person name="Xu J."/>
            <person name="Bruns T."/>
            <person name="Baldrian P."/>
            <person name="Vilgalys R."/>
            <person name="Henrissat B."/>
            <person name="Grigoriev I.V."/>
            <person name="Hibbett D."/>
            <person name="Nagy L.G."/>
            <person name="Martin F.M."/>
        </authorList>
    </citation>
    <scope>NUCLEOTIDE SEQUENCE</scope>
    <source>
        <strain evidence="3">Prilba</strain>
    </source>
</reference>
<dbReference type="InterPro" id="IPR045338">
    <property type="entry name" value="DUF6535"/>
</dbReference>
<feature type="non-terminal residue" evidence="3">
    <location>
        <position position="168"/>
    </location>
</feature>
<keyword evidence="1" id="KW-1133">Transmembrane helix</keyword>
<dbReference type="Proteomes" id="UP000759537">
    <property type="component" value="Unassembled WGS sequence"/>
</dbReference>
<organism evidence="3 4">
    <name type="scientific">Russula ochroleuca</name>
    <dbReference type="NCBI Taxonomy" id="152965"/>
    <lineage>
        <taxon>Eukaryota</taxon>
        <taxon>Fungi</taxon>
        <taxon>Dikarya</taxon>
        <taxon>Basidiomycota</taxon>
        <taxon>Agaricomycotina</taxon>
        <taxon>Agaricomycetes</taxon>
        <taxon>Russulales</taxon>
        <taxon>Russulaceae</taxon>
        <taxon>Russula</taxon>
    </lineage>
</organism>
<evidence type="ECO:0000313" key="4">
    <source>
        <dbReference type="Proteomes" id="UP000759537"/>
    </source>
</evidence>
<dbReference type="Pfam" id="PF20153">
    <property type="entry name" value="DUF6535"/>
    <property type="match status" value="1"/>
</dbReference>
<feature type="transmembrane region" description="Helical" evidence="1">
    <location>
        <begin position="147"/>
        <end position="166"/>
    </location>
</feature>
<evidence type="ECO:0000256" key="1">
    <source>
        <dbReference type="SAM" id="Phobius"/>
    </source>
</evidence>
<feature type="transmembrane region" description="Helical" evidence="1">
    <location>
        <begin position="77"/>
        <end position="101"/>
    </location>
</feature>
<dbReference type="EMBL" id="WHVB01000082">
    <property type="protein sequence ID" value="KAF8463015.1"/>
    <property type="molecule type" value="Genomic_DNA"/>
</dbReference>
<keyword evidence="4" id="KW-1185">Reference proteome</keyword>
<reference evidence="3" key="2">
    <citation type="journal article" date="2020" name="Nat. Commun.">
        <title>Large-scale genome sequencing of mycorrhizal fungi provides insights into the early evolution of symbiotic traits.</title>
        <authorList>
            <person name="Miyauchi S."/>
            <person name="Kiss E."/>
            <person name="Kuo A."/>
            <person name="Drula E."/>
            <person name="Kohler A."/>
            <person name="Sanchez-Garcia M."/>
            <person name="Morin E."/>
            <person name="Andreopoulos B."/>
            <person name="Barry K.W."/>
            <person name="Bonito G."/>
            <person name="Buee M."/>
            <person name="Carver A."/>
            <person name="Chen C."/>
            <person name="Cichocki N."/>
            <person name="Clum A."/>
            <person name="Culley D."/>
            <person name="Crous P.W."/>
            <person name="Fauchery L."/>
            <person name="Girlanda M."/>
            <person name="Hayes R.D."/>
            <person name="Keri Z."/>
            <person name="LaButti K."/>
            <person name="Lipzen A."/>
            <person name="Lombard V."/>
            <person name="Magnuson J."/>
            <person name="Maillard F."/>
            <person name="Murat C."/>
            <person name="Nolan M."/>
            <person name="Ohm R.A."/>
            <person name="Pangilinan J."/>
            <person name="Pereira M.F."/>
            <person name="Perotto S."/>
            <person name="Peter M."/>
            <person name="Pfister S."/>
            <person name="Riley R."/>
            <person name="Sitrit Y."/>
            <person name="Stielow J.B."/>
            <person name="Szollosi G."/>
            <person name="Zifcakova L."/>
            <person name="Stursova M."/>
            <person name="Spatafora J.W."/>
            <person name="Tedersoo L."/>
            <person name="Vaario L.M."/>
            <person name="Yamada A."/>
            <person name="Yan M."/>
            <person name="Wang P."/>
            <person name="Xu J."/>
            <person name="Bruns T."/>
            <person name="Baldrian P."/>
            <person name="Vilgalys R."/>
            <person name="Dunand C."/>
            <person name="Henrissat B."/>
            <person name="Grigoriev I.V."/>
            <person name="Hibbett D."/>
            <person name="Nagy L.G."/>
            <person name="Martin F.M."/>
        </authorList>
    </citation>
    <scope>NUCLEOTIDE SEQUENCE</scope>
    <source>
        <strain evidence="3">Prilba</strain>
    </source>
</reference>
<gene>
    <name evidence="3" type="ORF">DFH94DRAFT_659162</name>
</gene>
<dbReference type="AlphaFoldDB" id="A0A9P5JVB0"/>
<evidence type="ECO:0000313" key="3">
    <source>
        <dbReference type="EMBL" id="KAF8463015.1"/>
    </source>
</evidence>
<protein>
    <recommendedName>
        <fullName evidence="2">DUF6535 domain-containing protein</fullName>
    </recommendedName>
</protein>
<feature type="domain" description="DUF6535" evidence="2">
    <location>
        <begin position="2"/>
        <end position="162"/>
    </location>
</feature>
<keyword evidence="1" id="KW-0812">Transmembrane</keyword>
<keyword evidence="1" id="KW-0472">Membrane</keyword>
<evidence type="ECO:0000259" key="2">
    <source>
        <dbReference type="Pfam" id="PF20153"/>
    </source>
</evidence>
<comment type="caution">
    <text evidence="3">The sequence shown here is derived from an EMBL/GenBank/DDBJ whole genome shotgun (WGS) entry which is preliminary data.</text>
</comment>
<proteinExistence type="predicted"/>
<dbReference type="OrthoDB" id="3221808at2759"/>
<accession>A0A9P5JVB0</accession>
<name>A0A9P5JVB0_9AGAM</name>
<sequence length="168" mass="18799">MYLDEVKEDDKRMAEAWKVDSNGIITFTALFSATVGAFIIEFYKQLSPNTGNLAITLLANGTYSITANTPSPPSASIIWVNAMWLISLVLSLTSALIATLLQEWARRYVEIPERASDPNDRARVRSFLFLGTKIFKMRLAVQLPPALLHLSVFLFFAGLVIVFRTINK</sequence>